<name>A0A1G2R4I7_9BACT</name>
<keyword evidence="3" id="KW-0808">Transferase</keyword>
<dbReference type="EMBL" id="MHTV01000004">
    <property type="protein sequence ID" value="OHA67770.1"/>
    <property type="molecule type" value="Genomic_DNA"/>
</dbReference>
<reference evidence="7 8" key="1">
    <citation type="journal article" date="2016" name="Nat. Commun.">
        <title>Thousands of microbial genomes shed light on interconnected biogeochemical processes in an aquifer system.</title>
        <authorList>
            <person name="Anantharaman K."/>
            <person name="Brown C.T."/>
            <person name="Hug L.A."/>
            <person name="Sharon I."/>
            <person name="Castelle C.J."/>
            <person name="Probst A.J."/>
            <person name="Thomas B.C."/>
            <person name="Singh A."/>
            <person name="Wilkins M.J."/>
            <person name="Karaoz U."/>
            <person name="Brodie E.L."/>
            <person name="Williams K.H."/>
            <person name="Hubbard S.S."/>
            <person name="Banfield J.F."/>
        </authorList>
    </citation>
    <scope>NUCLEOTIDE SEQUENCE [LARGE SCALE GENOMIC DNA]</scope>
</reference>
<dbReference type="GO" id="GO:0004673">
    <property type="term" value="F:protein histidine kinase activity"/>
    <property type="evidence" value="ECO:0007669"/>
    <property type="project" value="UniProtKB-EC"/>
</dbReference>
<feature type="domain" description="Histidine kinase" evidence="6">
    <location>
        <begin position="1"/>
        <end position="75"/>
    </location>
</feature>
<dbReference type="InterPro" id="IPR050736">
    <property type="entry name" value="Sensor_HK_Regulatory"/>
</dbReference>
<dbReference type="EC" id="2.7.13.3" evidence="2"/>
<dbReference type="PANTHER" id="PTHR43711:SF1">
    <property type="entry name" value="HISTIDINE KINASE 1"/>
    <property type="match status" value="1"/>
</dbReference>
<dbReference type="PANTHER" id="PTHR43711">
    <property type="entry name" value="TWO-COMPONENT HISTIDINE KINASE"/>
    <property type="match status" value="1"/>
</dbReference>
<organism evidence="7 8">
    <name type="scientific">Candidatus Wildermuthbacteria bacterium RIFCSPHIGHO2_02_FULL_45_25</name>
    <dbReference type="NCBI Taxonomy" id="1802450"/>
    <lineage>
        <taxon>Bacteria</taxon>
        <taxon>Candidatus Wildermuthiibacteriota</taxon>
    </lineage>
</organism>
<keyword evidence="4" id="KW-0418">Kinase</keyword>
<evidence type="ECO:0000313" key="8">
    <source>
        <dbReference type="Proteomes" id="UP000178092"/>
    </source>
</evidence>
<evidence type="ECO:0000313" key="7">
    <source>
        <dbReference type="EMBL" id="OHA67770.1"/>
    </source>
</evidence>
<dbReference type="PROSITE" id="PS50109">
    <property type="entry name" value="HIS_KIN"/>
    <property type="match status" value="1"/>
</dbReference>
<dbReference type="InterPro" id="IPR004358">
    <property type="entry name" value="Sig_transdc_His_kin-like_C"/>
</dbReference>
<dbReference type="SMART" id="SM00387">
    <property type="entry name" value="HATPase_c"/>
    <property type="match status" value="1"/>
</dbReference>
<comment type="caution">
    <text evidence="7">The sequence shown here is derived from an EMBL/GenBank/DDBJ whole genome shotgun (WGS) entry which is preliminary data.</text>
</comment>
<comment type="catalytic activity">
    <reaction evidence="1">
        <text>ATP + protein L-histidine = ADP + protein N-phospho-L-histidine.</text>
        <dbReference type="EC" id="2.7.13.3"/>
    </reaction>
</comment>
<evidence type="ECO:0000256" key="2">
    <source>
        <dbReference type="ARBA" id="ARBA00012438"/>
    </source>
</evidence>
<dbReference type="InterPro" id="IPR005467">
    <property type="entry name" value="His_kinase_dom"/>
</dbReference>
<evidence type="ECO:0000256" key="1">
    <source>
        <dbReference type="ARBA" id="ARBA00000085"/>
    </source>
</evidence>
<protein>
    <recommendedName>
        <fullName evidence="2">histidine kinase</fullName>
        <ecNumber evidence="2">2.7.13.3</ecNumber>
    </recommendedName>
</protein>
<evidence type="ECO:0000256" key="4">
    <source>
        <dbReference type="ARBA" id="ARBA00022777"/>
    </source>
</evidence>
<dbReference type="Gene3D" id="3.30.565.10">
    <property type="entry name" value="Histidine kinase-like ATPase, C-terminal domain"/>
    <property type="match status" value="1"/>
</dbReference>
<dbReference type="PRINTS" id="PR00344">
    <property type="entry name" value="BCTRLSENSOR"/>
</dbReference>
<dbReference type="GO" id="GO:0000160">
    <property type="term" value="P:phosphorelay signal transduction system"/>
    <property type="evidence" value="ECO:0007669"/>
    <property type="project" value="UniProtKB-KW"/>
</dbReference>
<dbReference type="Pfam" id="PF02518">
    <property type="entry name" value="HATPase_c"/>
    <property type="match status" value="1"/>
</dbReference>
<dbReference type="AlphaFoldDB" id="A0A1G2R4I7"/>
<accession>A0A1G2R4I7</accession>
<dbReference type="InterPro" id="IPR036890">
    <property type="entry name" value="HATPase_C_sf"/>
</dbReference>
<evidence type="ECO:0000256" key="5">
    <source>
        <dbReference type="ARBA" id="ARBA00023012"/>
    </source>
</evidence>
<evidence type="ECO:0000256" key="3">
    <source>
        <dbReference type="ARBA" id="ARBA00022679"/>
    </source>
</evidence>
<proteinExistence type="predicted"/>
<dbReference type="Proteomes" id="UP000178092">
    <property type="component" value="Unassembled WGS sequence"/>
</dbReference>
<evidence type="ECO:0000259" key="6">
    <source>
        <dbReference type="PROSITE" id="PS50109"/>
    </source>
</evidence>
<dbReference type="InterPro" id="IPR003594">
    <property type="entry name" value="HATPase_dom"/>
</dbReference>
<sequence length="82" mass="9051">MAQVADTGIGIPKEQHPRMFTKFFRAANAIRLETDGSGLGLFIAKNIIEKHGGKIWIESEEGKGTTVLFTLPLQGEINLLRE</sequence>
<keyword evidence="5" id="KW-0902">Two-component regulatory system</keyword>
<gene>
    <name evidence="7" type="ORF">A3C04_03300</name>
</gene>
<dbReference type="SUPFAM" id="SSF55874">
    <property type="entry name" value="ATPase domain of HSP90 chaperone/DNA topoisomerase II/histidine kinase"/>
    <property type="match status" value="1"/>
</dbReference>